<dbReference type="KEGG" id="ami:Amir_3262"/>
<proteinExistence type="predicted"/>
<feature type="region of interest" description="Disordered" evidence="1">
    <location>
        <begin position="436"/>
        <end position="489"/>
    </location>
</feature>
<evidence type="ECO:0008006" key="4">
    <source>
        <dbReference type="Google" id="ProtNLM"/>
    </source>
</evidence>
<dbReference type="EMBL" id="CP001630">
    <property type="protein sequence ID" value="ACU37169.1"/>
    <property type="molecule type" value="Genomic_DNA"/>
</dbReference>
<feature type="region of interest" description="Disordered" evidence="1">
    <location>
        <begin position="171"/>
        <end position="191"/>
    </location>
</feature>
<dbReference type="InterPro" id="IPR021145">
    <property type="entry name" value="Portal_protein_SPP1_Gp6-like"/>
</dbReference>
<evidence type="ECO:0000313" key="2">
    <source>
        <dbReference type="EMBL" id="ACU37169.1"/>
    </source>
</evidence>
<evidence type="ECO:0000256" key="1">
    <source>
        <dbReference type="SAM" id="MobiDB-lite"/>
    </source>
</evidence>
<organism evidence="2 3">
    <name type="scientific">Actinosynnema mirum (strain ATCC 29888 / DSM 43827 / JCM 3225 / NBRC 14064 / NCIMB 13271 / NRRL B-12336 / IMRU 3971 / 101)</name>
    <dbReference type="NCBI Taxonomy" id="446462"/>
    <lineage>
        <taxon>Bacteria</taxon>
        <taxon>Bacillati</taxon>
        <taxon>Actinomycetota</taxon>
        <taxon>Actinomycetes</taxon>
        <taxon>Pseudonocardiales</taxon>
        <taxon>Pseudonocardiaceae</taxon>
        <taxon>Actinosynnema</taxon>
    </lineage>
</organism>
<dbReference type="STRING" id="446462.Amir_3262"/>
<name>C6W8S0_ACTMD</name>
<accession>C6W8S0</accession>
<dbReference type="Proteomes" id="UP000002213">
    <property type="component" value="Chromosome"/>
</dbReference>
<evidence type="ECO:0000313" key="3">
    <source>
        <dbReference type="Proteomes" id="UP000002213"/>
    </source>
</evidence>
<dbReference type="AlphaFoldDB" id="C6W8S0"/>
<dbReference type="RefSeq" id="WP_015802058.1">
    <property type="nucleotide sequence ID" value="NC_013093.1"/>
</dbReference>
<keyword evidence="3" id="KW-1185">Reference proteome</keyword>
<protein>
    <recommendedName>
        <fullName evidence="4">Phage portal protein, SPP1 Gp6-like</fullName>
    </recommendedName>
</protein>
<dbReference type="HOGENOM" id="CLU_037838_2_0_11"/>
<reference evidence="2 3" key="1">
    <citation type="journal article" date="2009" name="Stand. Genomic Sci.">
        <title>Complete genome sequence of Actinosynnema mirum type strain (101).</title>
        <authorList>
            <person name="Land M."/>
            <person name="Lapidus A."/>
            <person name="Mayilraj S."/>
            <person name="Chen F."/>
            <person name="Copeland A."/>
            <person name="Del Rio T.G."/>
            <person name="Nolan M."/>
            <person name="Lucas S."/>
            <person name="Tice H."/>
            <person name="Cheng J.F."/>
            <person name="Chertkov O."/>
            <person name="Bruce D."/>
            <person name="Goodwin L."/>
            <person name="Pitluck S."/>
            <person name="Rohde M."/>
            <person name="Goker M."/>
            <person name="Pati A."/>
            <person name="Ivanova N."/>
            <person name="Mavromatis K."/>
            <person name="Chen A."/>
            <person name="Palaniappan K."/>
            <person name="Hauser L."/>
            <person name="Chang Y.J."/>
            <person name="Jeffries C.C."/>
            <person name="Brettin T."/>
            <person name="Detter J.C."/>
            <person name="Han C."/>
            <person name="Chain P."/>
            <person name="Tindall B.J."/>
            <person name="Bristow J."/>
            <person name="Eisen J.A."/>
            <person name="Markowitz V."/>
            <person name="Hugenholtz P."/>
            <person name="Kyrpides N.C."/>
            <person name="Klenk H.P."/>
        </authorList>
    </citation>
    <scope>NUCLEOTIDE SEQUENCE [LARGE SCALE GENOMIC DNA]</scope>
    <source>
        <strain evidence="3">ATCC 29888 / DSM 43827 / JCM 3225 / NBRC 14064 / NCIMB 13271 / NRRL B-12336 / IMRU 3971 / 101</strain>
    </source>
</reference>
<dbReference type="eggNOG" id="ENOG502Z7TR">
    <property type="taxonomic scope" value="Bacteria"/>
</dbReference>
<gene>
    <name evidence="2" type="ordered locus">Amir_3262</name>
</gene>
<sequence length="489" mass="54058">MSRAHDAQLPELETLDAYYEGEQSLSYMHPELLRRLDGRVRQVVINWPQLVVDSLSERLDVNGFRLGGQQAADAELWQVWQANQLGLHAEQAHTDALALGRSFAIVGTNEDDAAAPLVTVESPLDVHVDIDPRTRRVRAALKRQHAADQGEYGSAESWATLYLPHETRWYSSEDGGGTWTETDRDEHGMGRVPVVPLVNRPRTRRRSAPPRLGRSELLSVLPLSDAACKVCTDMMISAEYHSMPRRYALGFDQADFVDAQGNPLTPWEAVAGVLWASPKSPRDDGVQVGQFAEADLSNFHNTLNALARVVAGITGLPPHYLGYATENPASADGIRSAESRHIKRAQRRQRVFGTGWAEVLRTVLMVRDGRVPEEALRMETMWADPSTPTIAERADAAVKLFSADRLLPRRAARRSLGYSDAEIRDMETEDVQAYNRAVGDPAEQAGEFAPKPPAADPDEVPQVFVPAPRRSSEQVGSLAVQFREAPSGR</sequence>
<dbReference type="Pfam" id="PF05133">
    <property type="entry name" value="SPP1_portal"/>
    <property type="match status" value="1"/>
</dbReference>